<dbReference type="EMBL" id="FUGE01000200">
    <property type="protein sequence ID" value="SJM72761.1"/>
    <property type="molecule type" value="Genomic_DNA"/>
</dbReference>
<keyword evidence="3" id="KW-1185">Reference proteome</keyword>
<evidence type="ECO:0000313" key="2">
    <source>
        <dbReference type="EMBL" id="SJM72761.1"/>
    </source>
</evidence>
<feature type="transmembrane region" description="Helical" evidence="1">
    <location>
        <begin position="6"/>
        <end position="28"/>
    </location>
</feature>
<evidence type="ECO:0000256" key="1">
    <source>
        <dbReference type="SAM" id="Phobius"/>
    </source>
</evidence>
<dbReference type="OrthoDB" id="6658263at2"/>
<keyword evidence="1" id="KW-1133">Transmembrane helix</keyword>
<reference evidence="2 3" key="1">
    <citation type="submission" date="2017-02" db="EMBL/GenBank/DDBJ databases">
        <authorList>
            <person name="Peterson S.W."/>
        </authorList>
    </citation>
    <scope>NUCLEOTIDE SEQUENCE [LARGE SCALE GENOMIC DNA]</scope>
    <source>
        <strain evidence="2">Psychrobacter_piechaudii</strain>
    </source>
</reference>
<dbReference type="Proteomes" id="UP000188357">
    <property type="component" value="Unassembled WGS sequence"/>
</dbReference>
<keyword evidence="1" id="KW-0472">Membrane</keyword>
<accession>A0A1R4GX80</accession>
<sequence>MNQIFSGAVLLGAVLLCALVLFVIGLVMKPKTAGKGLHKAANNKMNLDKAKPKFNSKAGAFSKTSNEQLLKLKNLISKNFPDITALMREHHLVLERNAKKVALLTLDVNAALGRRRLGEVTVINFHKLPSVEELRIELSGI</sequence>
<evidence type="ECO:0000313" key="3">
    <source>
        <dbReference type="Proteomes" id="UP000188357"/>
    </source>
</evidence>
<gene>
    <name evidence="2" type="ORF">A1232T_01955</name>
</gene>
<keyword evidence="1" id="KW-0812">Transmembrane</keyword>
<name>A0A1R4GX80_9GAMM</name>
<dbReference type="RefSeq" id="WP_077451626.1">
    <property type="nucleotide sequence ID" value="NZ_FUGE01000200.1"/>
</dbReference>
<dbReference type="AlphaFoldDB" id="A0A1R4GX80"/>
<proteinExistence type="predicted"/>
<organism evidence="2 3">
    <name type="scientific">Psychrobacter piechaudii</name>
    <dbReference type="NCBI Taxonomy" id="1945521"/>
    <lineage>
        <taxon>Bacteria</taxon>
        <taxon>Pseudomonadati</taxon>
        <taxon>Pseudomonadota</taxon>
        <taxon>Gammaproteobacteria</taxon>
        <taxon>Moraxellales</taxon>
        <taxon>Moraxellaceae</taxon>
        <taxon>Psychrobacter</taxon>
    </lineage>
</organism>
<protein>
    <submittedName>
        <fullName evidence="2">Uncharacterized protein</fullName>
    </submittedName>
</protein>